<dbReference type="VEuPathDB" id="FungiDB:NECHADRAFT_78329"/>
<dbReference type="KEGG" id="nhe:NECHADRAFT_78329"/>
<feature type="compositionally biased region" description="Low complexity" evidence="2">
    <location>
        <begin position="372"/>
        <end position="387"/>
    </location>
</feature>
<dbReference type="Proteomes" id="UP000005206">
    <property type="component" value="Chromosome 3"/>
</dbReference>
<feature type="compositionally biased region" description="Pro residues" evidence="2">
    <location>
        <begin position="121"/>
        <end position="163"/>
    </location>
</feature>
<keyword evidence="4" id="KW-1185">Reference proteome</keyword>
<feature type="compositionally biased region" description="Low complexity" evidence="2">
    <location>
        <begin position="106"/>
        <end position="120"/>
    </location>
</feature>
<evidence type="ECO:0000313" key="4">
    <source>
        <dbReference type="Proteomes" id="UP000005206"/>
    </source>
</evidence>
<dbReference type="EMBL" id="GG698923">
    <property type="protein sequence ID" value="EEU37246.1"/>
    <property type="molecule type" value="Genomic_DNA"/>
</dbReference>
<evidence type="ECO:0000256" key="2">
    <source>
        <dbReference type="SAM" id="MobiDB-lite"/>
    </source>
</evidence>
<feature type="compositionally biased region" description="Basic and acidic residues" evidence="2">
    <location>
        <begin position="431"/>
        <end position="448"/>
    </location>
</feature>
<feature type="region of interest" description="Disordered" evidence="2">
    <location>
        <begin position="293"/>
        <end position="315"/>
    </location>
</feature>
<evidence type="ECO:0000313" key="3">
    <source>
        <dbReference type="EMBL" id="EEU37246.1"/>
    </source>
</evidence>
<gene>
    <name evidence="3" type="ORF">NECHADRAFT_78329</name>
</gene>
<feature type="region of interest" description="Disordered" evidence="2">
    <location>
        <begin position="338"/>
        <end position="541"/>
    </location>
</feature>
<dbReference type="InParanoid" id="C7ZFH9"/>
<accession>C7ZFH9</accession>
<feature type="compositionally biased region" description="Basic and acidic residues" evidence="2">
    <location>
        <begin position="490"/>
        <end position="499"/>
    </location>
</feature>
<reference evidence="3 4" key="1">
    <citation type="journal article" date="2009" name="PLoS Genet.">
        <title>The genome of Nectria haematococca: contribution of supernumerary chromosomes to gene expansion.</title>
        <authorList>
            <person name="Coleman J.J."/>
            <person name="Rounsley S.D."/>
            <person name="Rodriguez-Carres M."/>
            <person name="Kuo A."/>
            <person name="Wasmann C.C."/>
            <person name="Grimwood J."/>
            <person name="Schmutz J."/>
            <person name="Taga M."/>
            <person name="White G.J."/>
            <person name="Zhou S."/>
            <person name="Schwartz D.C."/>
            <person name="Freitag M."/>
            <person name="Ma L.J."/>
            <person name="Danchin E.G."/>
            <person name="Henrissat B."/>
            <person name="Coutinho P.M."/>
            <person name="Nelson D.R."/>
            <person name="Straney D."/>
            <person name="Napoli C.A."/>
            <person name="Barker B.M."/>
            <person name="Gribskov M."/>
            <person name="Rep M."/>
            <person name="Kroken S."/>
            <person name="Molnar I."/>
            <person name="Rensing C."/>
            <person name="Kennell J.C."/>
            <person name="Zamora J."/>
            <person name="Farman M.L."/>
            <person name="Selker E.U."/>
            <person name="Salamov A."/>
            <person name="Shapiro H."/>
            <person name="Pangilinan J."/>
            <person name="Lindquist E."/>
            <person name="Lamers C."/>
            <person name="Grigoriev I.V."/>
            <person name="Geiser D.M."/>
            <person name="Covert S.F."/>
            <person name="Temporini E."/>
            <person name="Vanetten H.D."/>
        </authorList>
    </citation>
    <scope>NUCLEOTIDE SEQUENCE [LARGE SCALE GENOMIC DNA]</scope>
    <source>
        <strain evidence="4">ATCC MYA-4622 / CBS 123669 / FGSC 9596 / NRRL 45880 / 77-13-4</strain>
    </source>
</reference>
<feature type="compositionally biased region" description="Low complexity" evidence="2">
    <location>
        <begin position="461"/>
        <end position="473"/>
    </location>
</feature>
<dbReference type="RefSeq" id="XP_003042959.1">
    <property type="nucleotide sequence ID" value="XM_003042913.1"/>
</dbReference>
<protein>
    <submittedName>
        <fullName evidence="3">Uncharacterized protein</fullName>
    </submittedName>
</protein>
<keyword evidence="1" id="KW-0175">Coiled coil</keyword>
<dbReference type="GeneID" id="9665147"/>
<organism evidence="3 4">
    <name type="scientific">Fusarium vanettenii (strain ATCC MYA-4622 / CBS 123669 / FGSC 9596 / NRRL 45880 / 77-13-4)</name>
    <name type="common">Fusarium solani subsp. pisi</name>
    <dbReference type="NCBI Taxonomy" id="660122"/>
    <lineage>
        <taxon>Eukaryota</taxon>
        <taxon>Fungi</taxon>
        <taxon>Dikarya</taxon>
        <taxon>Ascomycota</taxon>
        <taxon>Pezizomycotina</taxon>
        <taxon>Sordariomycetes</taxon>
        <taxon>Hypocreomycetidae</taxon>
        <taxon>Hypocreales</taxon>
        <taxon>Nectriaceae</taxon>
        <taxon>Fusarium</taxon>
        <taxon>Fusarium solani species complex</taxon>
        <taxon>Fusarium vanettenii</taxon>
    </lineage>
</organism>
<feature type="compositionally biased region" description="Polar residues" evidence="2">
    <location>
        <begin position="338"/>
        <end position="360"/>
    </location>
</feature>
<feature type="compositionally biased region" description="Basic and acidic residues" evidence="2">
    <location>
        <begin position="243"/>
        <end position="256"/>
    </location>
</feature>
<dbReference type="AlphaFoldDB" id="C7ZFH9"/>
<dbReference type="OMA" id="ANDAMMI"/>
<dbReference type="STRING" id="660122.C7ZFH9"/>
<sequence>MAQHDGYYSDGYPDDSEPGPSNRTRRFIPEEFAAQPVAHWQNGAGQPRAQSRHRPDPRHLQPSQGTAAESYDAPYPPHHINYPPTDIRQETFPPPGLQPTYPHNIPPQQQQQMPPFYGQQPNPPYMHPLGLPPFHHPGPFYPPAPQPQPLQQPLQQPSPPPTEPSEAESSIRQLRDLVSLYRAKDERQRIEKEVREECEAQIRQLKEQLGKAEQDVSRALAQGKKEGEMVAWERFKSERLAELEEGKRQKKLEAERPASTTRPEARERRRQQSQRQEMDFRLERLEDSMRILQERLLRDPRPKKRAPAATEDARHGLESVMAELRALRSDFRQVIVMSDTSQQNTSVSSGGRNSTFSSDSQSRRRQWKGVSDSDTSPPRSRSPLPRDGNQAGLSEPPPPAPDAPRRTYRRDEDEEDMTNRRRYHDGGWSQTEHDHRYSGPDRPHDSSHKRGSFTPDAHPHSSYGRGRSGAARGEQYEQKDHRHGRRTRHSFQESEHPIEESMGNSSPSSYRNSLGSYSSPNTEDSSALGGDHGDVKPTAFP</sequence>
<feature type="compositionally biased region" description="Low complexity" evidence="2">
    <location>
        <begin position="501"/>
        <end position="520"/>
    </location>
</feature>
<name>C7ZFH9_FUSV7</name>
<evidence type="ECO:0000256" key="1">
    <source>
        <dbReference type="SAM" id="Coils"/>
    </source>
</evidence>
<feature type="compositionally biased region" description="Low complexity" evidence="2">
    <location>
        <begin position="1"/>
        <end position="11"/>
    </location>
</feature>
<feature type="coiled-coil region" evidence="1">
    <location>
        <begin position="188"/>
        <end position="222"/>
    </location>
</feature>
<feature type="region of interest" description="Disordered" evidence="2">
    <location>
        <begin position="1"/>
        <end position="173"/>
    </location>
</feature>
<dbReference type="HOGENOM" id="CLU_503511_0_0_1"/>
<feature type="region of interest" description="Disordered" evidence="2">
    <location>
        <begin position="243"/>
        <end position="281"/>
    </location>
</feature>
<proteinExistence type="predicted"/>